<dbReference type="RefSeq" id="WP_317786534.1">
    <property type="nucleotide sequence ID" value="NZ_AP028461.1"/>
</dbReference>
<dbReference type="EMBL" id="JBHTMK010000016">
    <property type="protein sequence ID" value="MFD1366184.1"/>
    <property type="molecule type" value="Genomic_DNA"/>
</dbReference>
<proteinExistence type="predicted"/>
<keyword evidence="1" id="KW-1133">Transmembrane helix</keyword>
<protein>
    <submittedName>
        <fullName evidence="2">Uncharacterized protein</fullName>
    </submittedName>
</protein>
<keyword evidence="1" id="KW-0472">Membrane</keyword>
<sequence>MTDYTTTRPQQRTGLQKARDIALTVMAVLVSIVCLLLLYVGVAAGSALSDVSNRLSESTPTPAFTFDTPAVPDPVRTNADGVECIGEEAIPGC</sequence>
<keyword evidence="3" id="KW-1185">Reference proteome</keyword>
<dbReference type="Proteomes" id="UP001597183">
    <property type="component" value="Unassembled WGS sequence"/>
</dbReference>
<evidence type="ECO:0000313" key="2">
    <source>
        <dbReference type="EMBL" id="MFD1366184.1"/>
    </source>
</evidence>
<organism evidence="2 3">
    <name type="scientific">Actinoplanes sichuanensis</name>
    <dbReference type="NCBI Taxonomy" id="512349"/>
    <lineage>
        <taxon>Bacteria</taxon>
        <taxon>Bacillati</taxon>
        <taxon>Actinomycetota</taxon>
        <taxon>Actinomycetes</taxon>
        <taxon>Micromonosporales</taxon>
        <taxon>Micromonosporaceae</taxon>
        <taxon>Actinoplanes</taxon>
    </lineage>
</organism>
<reference evidence="3" key="1">
    <citation type="journal article" date="2019" name="Int. J. Syst. Evol. Microbiol.">
        <title>The Global Catalogue of Microorganisms (GCM) 10K type strain sequencing project: providing services to taxonomists for standard genome sequencing and annotation.</title>
        <authorList>
            <consortium name="The Broad Institute Genomics Platform"/>
            <consortium name="The Broad Institute Genome Sequencing Center for Infectious Disease"/>
            <person name="Wu L."/>
            <person name="Ma J."/>
        </authorList>
    </citation>
    <scope>NUCLEOTIDE SEQUENCE [LARGE SCALE GENOMIC DNA]</scope>
    <source>
        <strain evidence="3">CCM 7526</strain>
    </source>
</reference>
<evidence type="ECO:0000256" key="1">
    <source>
        <dbReference type="SAM" id="Phobius"/>
    </source>
</evidence>
<comment type="caution">
    <text evidence="2">The sequence shown here is derived from an EMBL/GenBank/DDBJ whole genome shotgun (WGS) entry which is preliminary data.</text>
</comment>
<evidence type="ECO:0000313" key="3">
    <source>
        <dbReference type="Proteomes" id="UP001597183"/>
    </source>
</evidence>
<keyword evidence="1" id="KW-0812">Transmembrane</keyword>
<name>A0ABW4A6N7_9ACTN</name>
<gene>
    <name evidence="2" type="ORF">ACFQ5G_12590</name>
</gene>
<accession>A0ABW4A6N7</accession>
<feature type="transmembrane region" description="Helical" evidence="1">
    <location>
        <begin position="21"/>
        <end position="48"/>
    </location>
</feature>